<evidence type="ECO:0000259" key="5">
    <source>
        <dbReference type="Pfam" id="PF22435"/>
    </source>
</evidence>
<dbReference type="GO" id="GO:0006396">
    <property type="term" value="P:RNA processing"/>
    <property type="evidence" value="ECO:0007669"/>
    <property type="project" value="InterPro"/>
</dbReference>
<dbReference type="GO" id="GO:0032259">
    <property type="term" value="P:methylation"/>
    <property type="evidence" value="ECO:0007669"/>
    <property type="project" value="UniProtKB-KW"/>
</dbReference>
<feature type="domain" description="tRNA/rRNA methyltransferase SpoU type" evidence="4">
    <location>
        <begin position="108"/>
        <end position="247"/>
    </location>
</feature>
<evidence type="ECO:0000313" key="6">
    <source>
        <dbReference type="EMBL" id="SFV28029.1"/>
    </source>
</evidence>
<comment type="similarity">
    <text evidence="1">Belongs to the class IV-like SAM-binding methyltransferase superfamily. RNA methyltransferase TrmH family.</text>
</comment>
<evidence type="ECO:0000256" key="2">
    <source>
        <dbReference type="ARBA" id="ARBA00022603"/>
    </source>
</evidence>
<dbReference type="EMBL" id="FPCJ01000001">
    <property type="protein sequence ID" value="SFV28029.1"/>
    <property type="molecule type" value="Genomic_DNA"/>
</dbReference>
<dbReference type="Gene3D" id="3.40.1280.10">
    <property type="match status" value="1"/>
</dbReference>
<dbReference type="SUPFAM" id="SSF55315">
    <property type="entry name" value="L30e-like"/>
    <property type="match status" value="1"/>
</dbReference>
<keyword evidence="2 6" id="KW-0489">Methyltransferase</keyword>
<dbReference type="InterPro" id="IPR051259">
    <property type="entry name" value="rRNA_Methyltransferase"/>
</dbReference>
<keyword evidence="3 6" id="KW-0808">Transferase</keyword>
<protein>
    <submittedName>
        <fullName evidence="6">RNA methyltransferase, TrmH family</fullName>
    </submittedName>
</protein>
<evidence type="ECO:0000313" key="7">
    <source>
        <dbReference type="Proteomes" id="UP000199537"/>
    </source>
</evidence>
<keyword evidence="7" id="KW-1185">Reference proteome</keyword>
<feature type="domain" description="MRM3-like substrate binding" evidence="5">
    <location>
        <begin position="5"/>
        <end position="91"/>
    </location>
</feature>
<dbReference type="AlphaFoldDB" id="A0A1I7N036"/>
<dbReference type="Pfam" id="PF22435">
    <property type="entry name" value="MRM3-like_sub_bind"/>
    <property type="match status" value="1"/>
</dbReference>
<accession>A0A1I7N036</accession>
<dbReference type="SUPFAM" id="SSF75217">
    <property type="entry name" value="alpha/beta knot"/>
    <property type="match status" value="1"/>
</dbReference>
<dbReference type="InterPro" id="IPR053888">
    <property type="entry name" value="MRM3-like_sub_bind"/>
</dbReference>
<dbReference type="PANTHER" id="PTHR43191:SF2">
    <property type="entry name" value="RRNA METHYLTRANSFERASE 3, MITOCHONDRIAL"/>
    <property type="match status" value="1"/>
</dbReference>
<dbReference type="InterPro" id="IPR001537">
    <property type="entry name" value="SpoU_MeTrfase"/>
</dbReference>
<proteinExistence type="inferred from homology"/>
<evidence type="ECO:0000256" key="1">
    <source>
        <dbReference type="ARBA" id="ARBA00007228"/>
    </source>
</evidence>
<dbReference type="Pfam" id="PF00588">
    <property type="entry name" value="SpoU_methylase"/>
    <property type="match status" value="1"/>
</dbReference>
<organism evidence="6 7">
    <name type="scientific">Thermoflavifilum thermophilum</name>
    <dbReference type="NCBI Taxonomy" id="1393122"/>
    <lineage>
        <taxon>Bacteria</taxon>
        <taxon>Pseudomonadati</taxon>
        <taxon>Bacteroidota</taxon>
        <taxon>Chitinophagia</taxon>
        <taxon>Chitinophagales</taxon>
        <taxon>Chitinophagaceae</taxon>
        <taxon>Thermoflavifilum</taxon>
    </lineage>
</organism>
<reference evidence="7" key="1">
    <citation type="submission" date="2016-10" db="EMBL/GenBank/DDBJ databases">
        <authorList>
            <person name="Varghese N."/>
            <person name="Submissions S."/>
        </authorList>
    </citation>
    <scope>NUCLEOTIDE SEQUENCE [LARGE SCALE GENOMIC DNA]</scope>
    <source>
        <strain evidence="7">DSM 14807</strain>
    </source>
</reference>
<evidence type="ECO:0000256" key="3">
    <source>
        <dbReference type="ARBA" id="ARBA00022679"/>
    </source>
</evidence>
<sequence length="265" mass="29356">MISKAQIKEIRLLHLKKHRQRYGCFVAEGDKTVCSFLESPWYQVLQIYALPAWVEAREAFLQSHREVPVEIIKPDILAQISRLQSPQQVLALIRLPQQDALPSKFTGLTLALDAIRDPGNLGTIIRIADWFGIPYICCSPDCADAFHPKVVQASMGSLAHVHVVEQELISLFQQHRDIPVYAATLTGKAIQQFCREIDLSRPAFLLIGNEAHGISRQLLPLVSECITIPRLGNAESLNAAIATGILCGFLCLTENAKPAPDKYAG</sequence>
<dbReference type="STRING" id="1393122.SAMN05660895_0242"/>
<name>A0A1I7N036_9BACT</name>
<dbReference type="InterPro" id="IPR029026">
    <property type="entry name" value="tRNA_m1G_MTases_N"/>
</dbReference>
<dbReference type="GO" id="GO:0003723">
    <property type="term" value="F:RNA binding"/>
    <property type="evidence" value="ECO:0007669"/>
    <property type="project" value="InterPro"/>
</dbReference>
<evidence type="ECO:0000259" key="4">
    <source>
        <dbReference type="Pfam" id="PF00588"/>
    </source>
</evidence>
<dbReference type="Proteomes" id="UP000199537">
    <property type="component" value="Unassembled WGS sequence"/>
</dbReference>
<dbReference type="InterPro" id="IPR029028">
    <property type="entry name" value="Alpha/beta_knot_MTases"/>
</dbReference>
<dbReference type="RefSeq" id="WP_177224062.1">
    <property type="nucleotide sequence ID" value="NZ_FPCJ01000001.1"/>
</dbReference>
<dbReference type="Gene3D" id="3.30.1330.30">
    <property type="match status" value="1"/>
</dbReference>
<dbReference type="InterPro" id="IPR029064">
    <property type="entry name" value="Ribosomal_eL30-like_sf"/>
</dbReference>
<gene>
    <name evidence="6" type="ORF">SAMN05660895_0242</name>
</gene>
<dbReference type="PANTHER" id="PTHR43191">
    <property type="entry name" value="RRNA METHYLTRANSFERASE 3"/>
    <property type="match status" value="1"/>
</dbReference>
<dbReference type="CDD" id="cd18109">
    <property type="entry name" value="SpoU-like_RNA-MTase"/>
    <property type="match status" value="1"/>
</dbReference>
<dbReference type="GO" id="GO:0008173">
    <property type="term" value="F:RNA methyltransferase activity"/>
    <property type="evidence" value="ECO:0007669"/>
    <property type="project" value="InterPro"/>
</dbReference>